<protein>
    <recommendedName>
        <fullName evidence="15">Cytochrome c oxidase assembly protein COX15 homolog</fullName>
    </recommendedName>
</protein>
<dbReference type="OMA" id="AFVCYSW"/>
<dbReference type="InterPro" id="IPR023754">
    <property type="entry name" value="HemeA_Synthase_type2"/>
</dbReference>
<dbReference type="GO" id="GO:0005743">
    <property type="term" value="C:mitochondrial inner membrane"/>
    <property type="evidence" value="ECO:0007669"/>
    <property type="project" value="TreeGrafter"/>
</dbReference>
<evidence type="ECO:0000256" key="5">
    <source>
        <dbReference type="ARBA" id="ARBA00022989"/>
    </source>
</evidence>
<dbReference type="GO" id="GO:0016653">
    <property type="term" value="F:oxidoreductase activity, acting on NAD(P)H, heme protein as acceptor"/>
    <property type="evidence" value="ECO:0007669"/>
    <property type="project" value="TreeGrafter"/>
</dbReference>
<keyword evidence="3 12" id="KW-0812">Transmembrane</keyword>
<keyword evidence="8" id="KW-0350">Heme biosynthesis</keyword>
<comment type="pathway">
    <text evidence="10">Porphyrin-containing compound metabolism; heme A biosynthesis; heme A from heme O: step 1/1.</text>
</comment>
<feature type="transmembrane region" description="Helical" evidence="12">
    <location>
        <begin position="211"/>
        <end position="236"/>
    </location>
</feature>
<comment type="catalytic activity">
    <reaction evidence="11">
        <text>Fe(II)-heme o + 2 A + H2O = Fe(II)-heme a + 2 AH2</text>
        <dbReference type="Rhea" id="RHEA:63388"/>
        <dbReference type="ChEBI" id="CHEBI:13193"/>
        <dbReference type="ChEBI" id="CHEBI:15377"/>
        <dbReference type="ChEBI" id="CHEBI:17499"/>
        <dbReference type="ChEBI" id="CHEBI:60530"/>
        <dbReference type="ChEBI" id="CHEBI:61715"/>
        <dbReference type="EC" id="1.17.99.9"/>
    </reaction>
    <physiologicalReaction direction="left-to-right" evidence="11">
        <dbReference type="Rhea" id="RHEA:63389"/>
    </physiologicalReaction>
</comment>
<evidence type="ECO:0000256" key="6">
    <source>
        <dbReference type="ARBA" id="ARBA00023002"/>
    </source>
</evidence>
<evidence type="ECO:0000256" key="3">
    <source>
        <dbReference type="ARBA" id="ARBA00022692"/>
    </source>
</evidence>
<dbReference type="PANTHER" id="PTHR23289">
    <property type="entry name" value="CYTOCHROME C OXIDASE ASSEMBLY PROTEIN COX15"/>
    <property type="match status" value="1"/>
</dbReference>
<organism evidence="13 14">
    <name type="scientific">Pocillopora damicornis</name>
    <name type="common">Cauliflower coral</name>
    <name type="synonym">Millepora damicornis</name>
    <dbReference type="NCBI Taxonomy" id="46731"/>
    <lineage>
        <taxon>Eukaryota</taxon>
        <taxon>Metazoa</taxon>
        <taxon>Cnidaria</taxon>
        <taxon>Anthozoa</taxon>
        <taxon>Hexacorallia</taxon>
        <taxon>Scleractinia</taxon>
        <taxon>Astrocoeniina</taxon>
        <taxon>Pocilloporidae</taxon>
        <taxon>Pocillopora</taxon>
    </lineage>
</organism>
<comment type="cofactor">
    <cofactor evidence="1">
        <name>heme b</name>
        <dbReference type="ChEBI" id="CHEBI:60344"/>
    </cofactor>
</comment>
<proteinExistence type="inferred from homology"/>
<name>A0A3M6U6P6_POCDA</name>
<evidence type="ECO:0000256" key="12">
    <source>
        <dbReference type="SAM" id="Phobius"/>
    </source>
</evidence>
<evidence type="ECO:0008006" key="15">
    <source>
        <dbReference type="Google" id="ProtNLM"/>
    </source>
</evidence>
<evidence type="ECO:0000256" key="8">
    <source>
        <dbReference type="ARBA" id="ARBA00023133"/>
    </source>
</evidence>
<feature type="transmembrane region" description="Helical" evidence="12">
    <location>
        <begin position="314"/>
        <end position="333"/>
    </location>
</feature>
<evidence type="ECO:0000256" key="4">
    <source>
        <dbReference type="ARBA" id="ARBA00022723"/>
    </source>
</evidence>
<keyword evidence="14" id="KW-1185">Reference proteome</keyword>
<dbReference type="Proteomes" id="UP000275408">
    <property type="component" value="Unassembled WGS sequence"/>
</dbReference>
<keyword evidence="5 12" id="KW-1133">Transmembrane helix</keyword>
<feature type="transmembrane region" description="Helical" evidence="12">
    <location>
        <begin position="60"/>
        <end position="78"/>
    </location>
</feature>
<reference evidence="13 14" key="1">
    <citation type="journal article" date="2018" name="Sci. Rep.">
        <title>Comparative analysis of the Pocillopora damicornis genome highlights role of immune system in coral evolution.</title>
        <authorList>
            <person name="Cunning R."/>
            <person name="Bay R.A."/>
            <person name="Gillette P."/>
            <person name="Baker A.C."/>
            <person name="Traylor-Knowles N."/>
        </authorList>
    </citation>
    <scope>NUCLEOTIDE SEQUENCE [LARGE SCALE GENOMIC DNA]</scope>
    <source>
        <strain evidence="13">RSMAS</strain>
        <tissue evidence="13">Whole animal</tissue>
    </source>
</reference>
<dbReference type="EMBL" id="RCHS01002149">
    <property type="protein sequence ID" value="RMX49335.1"/>
    <property type="molecule type" value="Genomic_DNA"/>
</dbReference>
<evidence type="ECO:0000256" key="9">
    <source>
        <dbReference type="ARBA" id="ARBA00023136"/>
    </source>
</evidence>
<feature type="transmembrane region" description="Helical" evidence="12">
    <location>
        <begin position="257"/>
        <end position="280"/>
    </location>
</feature>
<comment type="caution">
    <text evidence="13">The sequence shown here is derived from an EMBL/GenBank/DDBJ whole genome shotgun (WGS) entry which is preliminary data.</text>
</comment>
<evidence type="ECO:0000313" key="14">
    <source>
        <dbReference type="Proteomes" id="UP000275408"/>
    </source>
</evidence>
<evidence type="ECO:0000256" key="2">
    <source>
        <dbReference type="ARBA" id="ARBA00004141"/>
    </source>
</evidence>
<dbReference type="GO" id="GO:0120547">
    <property type="term" value="F:heme A synthase activity"/>
    <property type="evidence" value="ECO:0007669"/>
    <property type="project" value="UniProtKB-EC"/>
</dbReference>
<dbReference type="AlphaFoldDB" id="A0A3M6U6P6"/>
<dbReference type="PANTHER" id="PTHR23289:SF2">
    <property type="entry name" value="CYTOCHROME C OXIDASE ASSEMBLY PROTEIN COX15 HOMOLOG"/>
    <property type="match status" value="1"/>
</dbReference>
<dbReference type="Pfam" id="PF02628">
    <property type="entry name" value="COX15-CtaA"/>
    <property type="match status" value="1"/>
</dbReference>
<keyword evidence="6" id="KW-0560">Oxidoreductase</keyword>
<dbReference type="GO" id="GO:0006784">
    <property type="term" value="P:heme A biosynthetic process"/>
    <property type="evidence" value="ECO:0007669"/>
    <property type="project" value="InterPro"/>
</dbReference>
<feature type="transmembrane region" description="Helical" evidence="12">
    <location>
        <begin position="173"/>
        <end position="191"/>
    </location>
</feature>
<keyword evidence="9 12" id="KW-0472">Membrane</keyword>
<dbReference type="OrthoDB" id="1726137at2759"/>
<dbReference type="STRING" id="46731.A0A3M6U6P6"/>
<evidence type="ECO:0000256" key="1">
    <source>
        <dbReference type="ARBA" id="ARBA00001970"/>
    </source>
</evidence>
<dbReference type="GO" id="GO:0046872">
    <property type="term" value="F:metal ion binding"/>
    <property type="evidence" value="ECO:0007669"/>
    <property type="project" value="UniProtKB-KW"/>
</dbReference>
<comment type="subcellular location">
    <subcellularLocation>
        <location evidence="2">Membrane</location>
        <topology evidence="2">Multi-pass membrane protein</topology>
    </subcellularLocation>
</comment>
<feature type="transmembrane region" description="Helical" evidence="12">
    <location>
        <begin position="375"/>
        <end position="392"/>
    </location>
</feature>
<feature type="transmembrane region" description="Helical" evidence="12">
    <location>
        <begin position="345"/>
        <end position="369"/>
    </location>
</feature>
<accession>A0A3M6U6P6</accession>
<evidence type="ECO:0000256" key="7">
    <source>
        <dbReference type="ARBA" id="ARBA00023004"/>
    </source>
</evidence>
<keyword evidence="7" id="KW-0408">Iron</keyword>
<dbReference type="HAMAP" id="MF_01665">
    <property type="entry name" value="HemeA_synth_type2"/>
    <property type="match status" value="1"/>
</dbReference>
<gene>
    <name evidence="13" type="ORF">pdam_00014439</name>
</gene>
<feature type="transmembrane region" description="Helical" evidence="12">
    <location>
        <begin position="143"/>
        <end position="161"/>
    </location>
</feature>
<evidence type="ECO:0000256" key="10">
    <source>
        <dbReference type="ARBA" id="ARBA00044501"/>
    </source>
</evidence>
<sequence length="402" mass="45022">MLRLGCTIRGLCSLNALPRQSFQVRLGNLSRGCRKLLTTEASTATATAEISPRASKITGFWLLGCAGMAVGSVVLGGVTRLTESGLSMVDWHLIKGMKPPTTQEEWEKEFEKYQKFPEYKYTNQGISLAQFKWIWYMEYAHRMWGRLVGVAFYLPAGYFWYKGWFNKGLKMRVGVFGALLLSQGLMGWYMVKSGLDEEHISKTEIPRVSQYRLAAHLSLAFLLYSGLVWCGLSQFIPQPRYVMTSQLRQFRRFAHTCKGFVALTAVSGAFVAGLDAGLVYNSFPKMADRWIPSDLFALEPKWKNFFENPTTTQFVHRILGTTTVSSIAILFLLARPLKLPGRANIALNCLLGMSAMQVTLGISTLLLYVPTHLAALHQAGAVSLLTIALWLTNELRKPLVPK</sequence>
<dbReference type="InterPro" id="IPR003780">
    <property type="entry name" value="COX15/CtaA_fam"/>
</dbReference>
<keyword evidence="4" id="KW-0479">Metal-binding</keyword>
<evidence type="ECO:0000313" key="13">
    <source>
        <dbReference type="EMBL" id="RMX49335.1"/>
    </source>
</evidence>
<evidence type="ECO:0000256" key="11">
    <source>
        <dbReference type="ARBA" id="ARBA00048044"/>
    </source>
</evidence>